<dbReference type="Gene3D" id="2.60.40.2450">
    <property type="entry name" value="Beta-1,3-xylanase, CBM31 domain"/>
    <property type="match status" value="2"/>
</dbReference>
<dbReference type="GO" id="GO:0009055">
    <property type="term" value="F:electron transfer activity"/>
    <property type="evidence" value="ECO:0007669"/>
    <property type="project" value="InterPro"/>
</dbReference>
<dbReference type="InterPro" id="IPR051395">
    <property type="entry name" value="Cytochrome_c_Peroxidase/MauG"/>
</dbReference>
<dbReference type="PROSITE" id="PS51175">
    <property type="entry name" value="CBM6"/>
    <property type="match status" value="1"/>
</dbReference>
<reference evidence="10" key="1">
    <citation type="submission" date="2016-11" db="EMBL/GenBank/DDBJ databases">
        <authorList>
            <person name="Varghese N."/>
            <person name="Submissions S."/>
        </authorList>
    </citation>
    <scope>NUCLEOTIDE SEQUENCE [LARGE SCALE GENOMIC DNA]</scope>
    <source>
        <strain evidence="10">DSM 22623</strain>
    </source>
</reference>
<dbReference type="PANTHER" id="PTHR30600">
    <property type="entry name" value="CYTOCHROME C PEROXIDASE-RELATED"/>
    <property type="match status" value="1"/>
</dbReference>
<dbReference type="InterPro" id="IPR009056">
    <property type="entry name" value="Cyt_c-like_dom"/>
</dbReference>
<organism evidence="9 10">
    <name type="scientific">Aquimarina spongiae</name>
    <dbReference type="NCBI Taxonomy" id="570521"/>
    <lineage>
        <taxon>Bacteria</taxon>
        <taxon>Pseudomonadati</taxon>
        <taxon>Bacteroidota</taxon>
        <taxon>Flavobacteriia</taxon>
        <taxon>Flavobacteriales</taxon>
        <taxon>Flavobacteriaceae</taxon>
        <taxon>Aquimarina</taxon>
    </lineage>
</organism>
<feature type="domain" description="Cytochrome c" evidence="7">
    <location>
        <begin position="1075"/>
        <end position="1198"/>
    </location>
</feature>
<keyword evidence="2 4" id="KW-0479">Metal-binding</keyword>
<keyword evidence="1 4" id="KW-0349">Heme</keyword>
<feature type="domain" description="CBM6" evidence="8">
    <location>
        <begin position="179"/>
        <end position="297"/>
    </location>
</feature>
<dbReference type="InterPro" id="IPR005297">
    <property type="entry name" value="Lipoprotein_repeat"/>
</dbReference>
<dbReference type="GO" id="GO:0046872">
    <property type="term" value="F:metal ion binding"/>
    <property type="evidence" value="ECO:0007669"/>
    <property type="project" value="UniProtKB-KW"/>
</dbReference>
<dbReference type="Gene3D" id="2.60.120.260">
    <property type="entry name" value="Galactose-binding domain-like"/>
    <property type="match status" value="1"/>
</dbReference>
<feature type="region of interest" description="Disordered" evidence="5">
    <location>
        <begin position="131"/>
        <end position="152"/>
    </location>
</feature>
<dbReference type="InterPro" id="IPR021016">
    <property type="entry name" value="Beta-xylanase"/>
</dbReference>
<keyword evidence="6" id="KW-0812">Transmembrane</keyword>
<dbReference type="Pfam" id="PF06537">
    <property type="entry name" value="DHOR"/>
    <property type="match status" value="1"/>
</dbReference>
<dbReference type="STRING" id="570521.SAMN04488508_10430"/>
<keyword evidence="3 4" id="KW-0408">Iron</keyword>
<dbReference type="PANTHER" id="PTHR30600:SF4">
    <property type="entry name" value="CYTOCHROME C DOMAIN-CONTAINING PROTEIN"/>
    <property type="match status" value="1"/>
</dbReference>
<dbReference type="Proteomes" id="UP000184432">
    <property type="component" value="Unassembled WGS sequence"/>
</dbReference>
<evidence type="ECO:0000256" key="4">
    <source>
        <dbReference type="PROSITE-ProRule" id="PRU00433"/>
    </source>
</evidence>
<keyword evidence="6" id="KW-0472">Membrane</keyword>
<evidence type="ECO:0000259" key="7">
    <source>
        <dbReference type="PROSITE" id="PS51007"/>
    </source>
</evidence>
<dbReference type="EMBL" id="FQYP01000004">
    <property type="protein sequence ID" value="SHI91247.1"/>
    <property type="molecule type" value="Genomic_DNA"/>
</dbReference>
<evidence type="ECO:0000256" key="1">
    <source>
        <dbReference type="ARBA" id="ARBA00022617"/>
    </source>
</evidence>
<dbReference type="GO" id="GO:0004130">
    <property type="term" value="F:cytochrome-c peroxidase activity"/>
    <property type="evidence" value="ECO:0007669"/>
    <property type="project" value="TreeGrafter"/>
</dbReference>
<gene>
    <name evidence="9" type="ORF">SAMN04488508_10430</name>
</gene>
<evidence type="ECO:0000256" key="2">
    <source>
        <dbReference type="ARBA" id="ARBA00022723"/>
    </source>
</evidence>
<dbReference type="Pfam" id="PF03640">
    <property type="entry name" value="Lipoprotein_15"/>
    <property type="match status" value="1"/>
</dbReference>
<dbReference type="GO" id="GO:0020037">
    <property type="term" value="F:heme binding"/>
    <property type="evidence" value="ECO:0007669"/>
    <property type="project" value="InterPro"/>
</dbReference>
<dbReference type="OrthoDB" id="9805202at2"/>
<dbReference type="PROSITE" id="PS51007">
    <property type="entry name" value="CYTC"/>
    <property type="match status" value="2"/>
</dbReference>
<evidence type="ECO:0000313" key="10">
    <source>
        <dbReference type="Proteomes" id="UP000184432"/>
    </source>
</evidence>
<dbReference type="GO" id="GO:0030246">
    <property type="term" value="F:carbohydrate binding"/>
    <property type="evidence" value="ECO:0007669"/>
    <property type="project" value="InterPro"/>
</dbReference>
<sequence>MRHKTQTKSSTRRKGKLPYRRLELKPLFILICIHVFTFGSLFSQTNNTNSGIEVDGGIATLYFENQPEWTDNFNFLCLNDACVSGTLNAATNRWERQVNATAGQTYQIQIKISSSVDGQYISDQITVTAQQAGNNDPDPDPQPSCNDGIQNQGETDVDCGGPCAPCDAPNPNPNPGGETVIQAESGSLLGSAQYYNDGAATNGQGVAYISSVGAGFALQNVPSASSVQLKYASQQSGTLSIFVNGNDAGNISFSSNGSWVGNYTTATIEVNVPQRATFEIIYQSGDAAMNVDELTFIGQGQDPDPTCDDGILNNGETEIDCGGPNCDPCDNPPPPVTGPVIALTSNSEKGTFLVGGQDANQPGFSLYTFDNDNDSLPFSDCYNGCETTWPPVTVQNSQDLIITNQVNNTFTNGFGLSARCDGSLQVTYDNKPLYYFANDNAAGDTNGDNVNGVWHLVTNQTDPEPTCNDGILNNGETEIDCGGPNCDPCTTNPPIDGGTCGDYGLTIVDGQGVIYSREDLGQVLYMCTGPEFNGCVAPDKLENGYYQRAINITVGETYELGIQGGPNTTFTVAAGEDRCYFVATCSDGVQNGKETGIDCGGPDCDVCPTCDDGIQNGDEEGVDCGGSNCTIGCDEVCNGTPNPNAVVSVTNETVENENDGTIQFTFDNVASRDNLEFSINNGSSYPYATPDNAGSFTVDNLSPATYNIWVRWGNNECPIFLGEFVILEGGPAPTCNDGILNQGEERVDCGGPNCGPCPDDPCGEIALVNYPRPALPTPIIGSDAAQGFAFDLANDLSTVSVRVGPVVQIQSGGNPDFEFHCSCNQVTFNSVRVNGTVAVPEACRNAGDFYYFFRYKKQGNTTNDPGDIYVYSGLFTTAGQRIDPDNRPTITREGANWMRFRHPHAQDGITEAVFDAQHNSDLLRNMDRYNTIFTDAASGLIIDPRLTRGDANSVHPHGNVDNAEVVRIDYMEKGDSSPPTYAKSAGQDAGKWGYGNIVTYEITAVTGGSGAQTYNTFQNYVVGEGLNTLGDPRLSLAGRASTYMVLPGFGSHVDLEADAIFTQHIITLTSEDDVDDFLEGHHLFHGVRHRRNGNDPGNILGEINIGSTNCQECHFRDGRGSKLERTRDGDMRVPPPVYGVGILQYIAGAQAKLAWKGDVPTVEQQVKNALINDHGIDPETDISSKDLRQLVAYTEFLTVPTRSPGAYDIPGVEEGDKTFHRIGCTSCHSPTQITSSSAPAEFRNLTIRPYTDMKLHTVTDEPYRTPPLWGLGRNIDLLERNGKALILMHDGRATTLDGAIQAHGGEANGSRAAYNNLSQQQKDNLIKFLKTL</sequence>
<keyword evidence="6" id="KW-1133">Transmembrane helix</keyword>
<keyword evidence="10" id="KW-1185">Reference proteome</keyword>
<evidence type="ECO:0000256" key="3">
    <source>
        <dbReference type="ARBA" id="ARBA00023004"/>
    </source>
</evidence>
<name>A0A1M6F0N6_9FLAO</name>
<dbReference type="InterPro" id="IPR038560">
    <property type="entry name" value="Beta-xylanase_CBM31_sf"/>
</dbReference>
<dbReference type="InterPro" id="IPR008979">
    <property type="entry name" value="Galactose-bd-like_sf"/>
</dbReference>
<dbReference type="RefSeq" id="WP_073315865.1">
    <property type="nucleotide sequence ID" value="NZ_FQYP01000004.1"/>
</dbReference>
<feature type="transmembrane region" description="Helical" evidence="6">
    <location>
        <begin position="22"/>
        <end position="42"/>
    </location>
</feature>
<dbReference type="InterPro" id="IPR005084">
    <property type="entry name" value="CBM6"/>
</dbReference>
<accession>A0A1M6F0N6</accession>
<protein>
    <submittedName>
        <fullName evidence="9">Family 31 carbohydrate binding protein</fullName>
    </submittedName>
</protein>
<feature type="domain" description="Cytochrome c" evidence="7">
    <location>
        <begin position="1210"/>
        <end position="1332"/>
    </location>
</feature>
<dbReference type="SUPFAM" id="SSF49785">
    <property type="entry name" value="Galactose-binding domain-like"/>
    <property type="match status" value="1"/>
</dbReference>
<dbReference type="InterPro" id="IPR010538">
    <property type="entry name" value="DHOR"/>
</dbReference>
<evidence type="ECO:0000256" key="6">
    <source>
        <dbReference type="SAM" id="Phobius"/>
    </source>
</evidence>
<dbReference type="SUPFAM" id="SSF46626">
    <property type="entry name" value="Cytochrome c"/>
    <property type="match status" value="2"/>
</dbReference>
<dbReference type="Gene3D" id="1.10.760.10">
    <property type="entry name" value="Cytochrome c-like domain"/>
    <property type="match status" value="1"/>
</dbReference>
<dbReference type="GO" id="GO:0033905">
    <property type="term" value="F:xylan endo-1,3-beta-xylosidase activity"/>
    <property type="evidence" value="ECO:0007669"/>
    <property type="project" value="InterPro"/>
</dbReference>
<feature type="compositionally biased region" description="Polar residues" evidence="5">
    <location>
        <begin position="143"/>
        <end position="152"/>
    </location>
</feature>
<dbReference type="InterPro" id="IPR036909">
    <property type="entry name" value="Cyt_c-like_dom_sf"/>
</dbReference>
<evidence type="ECO:0000256" key="5">
    <source>
        <dbReference type="SAM" id="MobiDB-lite"/>
    </source>
</evidence>
<proteinExistence type="predicted"/>
<evidence type="ECO:0000259" key="8">
    <source>
        <dbReference type="PROSITE" id="PS51175"/>
    </source>
</evidence>
<dbReference type="Pfam" id="PF11606">
    <property type="entry name" value="AlcCBM31"/>
    <property type="match status" value="1"/>
</dbReference>
<evidence type="ECO:0000313" key="9">
    <source>
        <dbReference type="EMBL" id="SHI91247.1"/>
    </source>
</evidence>